<feature type="region of interest" description="Disordered" evidence="1">
    <location>
        <begin position="1"/>
        <end position="59"/>
    </location>
</feature>
<protein>
    <submittedName>
        <fullName evidence="2">Uncharacterized protein</fullName>
    </submittedName>
</protein>
<dbReference type="OrthoDB" id="2506374at2759"/>
<dbReference type="AlphaFoldDB" id="A0A0L0VJX1"/>
<feature type="compositionally biased region" description="Polar residues" evidence="1">
    <location>
        <begin position="1"/>
        <end position="26"/>
    </location>
</feature>
<dbReference type="STRING" id="1165861.A0A0L0VJX1"/>
<gene>
    <name evidence="2" type="ORF">PSTG_07286</name>
</gene>
<organism evidence="2 3">
    <name type="scientific">Puccinia striiformis f. sp. tritici PST-78</name>
    <dbReference type="NCBI Taxonomy" id="1165861"/>
    <lineage>
        <taxon>Eukaryota</taxon>
        <taxon>Fungi</taxon>
        <taxon>Dikarya</taxon>
        <taxon>Basidiomycota</taxon>
        <taxon>Pucciniomycotina</taxon>
        <taxon>Pucciniomycetes</taxon>
        <taxon>Pucciniales</taxon>
        <taxon>Pucciniaceae</taxon>
        <taxon>Puccinia</taxon>
    </lineage>
</organism>
<dbReference type="Proteomes" id="UP000054564">
    <property type="component" value="Unassembled WGS sequence"/>
</dbReference>
<evidence type="ECO:0000256" key="1">
    <source>
        <dbReference type="SAM" id="MobiDB-lite"/>
    </source>
</evidence>
<dbReference type="EMBL" id="AJIL01000045">
    <property type="protein sequence ID" value="KNE99572.1"/>
    <property type="molecule type" value="Genomic_DNA"/>
</dbReference>
<accession>A0A0L0VJX1</accession>
<evidence type="ECO:0000313" key="3">
    <source>
        <dbReference type="Proteomes" id="UP000054564"/>
    </source>
</evidence>
<keyword evidence="3" id="KW-1185">Reference proteome</keyword>
<dbReference type="PANTHER" id="PTHR10033">
    <property type="entry name" value="CALSEQUESTRIN"/>
    <property type="match status" value="1"/>
</dbReference>
<sequence>MVTTRSSNTGQPRGSLQQRGRGVSNTGKGGRRQRRLGEEQSSNNRDQTPHSDSAEPNVDVTRFTLENYESLLDQWSDKQLRDVLGKQNDLSNQIPPEIKEALEFHKMNYTKIKSALALIGNVSMKMVNSWLGEDKPSRRKSCWNRFVAFSKESAITPVPPKGSPYGWDERNGHLGFTWKTTLSADERMVFNARIFRHFSKIPIAYEGEHNDEDSEDEGDEGTIKDLITSDEEALYQPLYKHLVNHEKVKLMISGKIPDSSSNPEKQVINHIIRINSELFTLANQYNLTYYLLTATRYPGRGSFCKELSNDPIWLKVALEKWSAEITFEAYSQGRTIQDVVDDIDGPSSKKRKRSDMVRTNLREALNEQLRKVTGAQKVKFPKFADPETALLAKYPRLRIVQSEESTLTKDVLALGVESMHTEFREKWLNDISTGAFRIVITPNSEE</sequence>
<dbReference type="PANTHER" id="PTHR10033:SF0">
    <property type="entry name" value="CALSEQUESTRIN"/>
    <property type="match status" value="1"/>
</dbReference>
<evidence type="ECO:0000313" key="2">
    <source>
        <dbReference type="EMBL" id="KNE99572.1"/>
    </source>
</evidence>
<dbReference type="GO" id="GO:0005509">
    <property type="term" value="F:calcium ion binding"/>
    <property type="evidence" value="ECO:0007669"/>
    <property type="project" value="TreeGrafter"/>
</dbReference>
<name>A0A0L0VJX1_9BASI</name>
<reference evidence="3" key="1">
    <citation type="submission" date="2014-03" db="EMBL/GenBank/DDBJ databases">
        <title>The Genome Sequence of Puccinia striiformis f. sp. tritici PST-78.</title>
        <authorList>
            <consortium name="The Broad Institute Genome Sequencing Platform"/>
            <person name="Cuomo C."/>
            <person name="Hulbert S."/>
            <person name="Chen X."/>
            <person name="Walker B."/>
            <person name="Young S.K."/>
            <person name="Zeng Q."/>
            <person name="Gargeya S."/>
            <person name="Fitzgerald M."/>
            <person name="Haas B."/>
            <person name="Abouelleil A."/>
            <person name="Alvarado L."/>
            <person name="Arachchi H.M."/>
            <person name="Berlin A.M."/>
            <person name="Chapman S.B."/>
            <person name="Goldberg J."/>
            <person name="Griggs A."/>
            <person name="Gujja S."/>
            <person name="Hansen M."/>
            <person name="Howarth C."/>
            <person name="Imamovic A."/>
            <person name="Larimer J."/>
            <person name="McCowan C."/>
            <person name="Montmayeur A."/>
            <person name="Murphy C."/>
            <person name="Neiman D."/>
            <person name="Pearson M."/>
            <person name="Priest M."/>
            <person name="Roberts A."/>
            <person name="Saif S."/>
            <person name="Shea T."/>
            <person name="Sisk P."/>
            <person name="Sykes S."/>
            <person name="Wortman J."/>
            <person name="Nusbaum C."/>
            <person name="Birren B."/>
        </authorList>
    </citation>
    <scope>NUCLEOTIDE SEQUENCE [LARGE SCALE GENOMIC DNA]</scope>
    <source>
        <strain evidence="3">race PST-78</strain>
    </source>
</reference>
<proteinExistence type="predicted"/>
<dbReference type="GO" id="GO:0051279">
    <property type="term" value="P:regulation of release of sequestered calcium ion into cytosol"/>
    <property type="evidence" value="ECO:0007669"/>
    <property type="project" value="TreeGrafter"/>
</dbReference>
<comment type="caution">
    <text evidence="2">The sequence shown here is derived from an EMBL/GenBank/DDBJ whole genome shotgun (WGS) entry which is preliminary data.</text>
</comment>